<dbReference type="Proteomes" id="UP001235030">
    <property type="component" value="Chromosome"/>
</dbReference>
<dbReference type="InterPro" id="IPR029052">
    <property type="entry name" value="Metallo-depent_PP-like"/>
</dbReference>
<dbReference type="Pfam" id="PF00149">
    <property type="entry name" value="Metallophos"/>
    <property type="match status" value="1"/>
</dbReference>
<evidence type="ECO:0000313" key="5">
    <source>
        <dbReference type="Proteomes" id="UP001235030"/>
    </source>
</evidence>
<dbReference type="SUPFAM" id="SSF56300">
    <property type="entry name" value="Metallo-dependent phosphatases"/>
    <property type="match status" value="1"/>
</dbReference>
<dbReference type="RefSeq" id="WP_228104043.1">
    <property type="nucleotide sequence ID" value="NZ_CP101637.1"/>
</dbReference>
<evidence type="ECO:0000259" key="3">
    <source>
        <dbReference type="Pfam" id="PF00149"/>
    </source>
</evidence>
<proteinExistence type="predicted"/>
<evidence type="ECO:0000256" key="1">
    <source>
        <dbReference type="ARBA" id="ARBA00022723"/>
    </source>
</evidence>
<protein>
    <recommendedName>
        <fullName evidence="3">Calcineurin-like phosphoesterase domain-containing protein</fullName>
    </recommendedName>
</protein>
<dbReference type="EMBL" id="CP101637">
    <property type="protein sequence ID" value="WMT81935.1"/>
    <property type="molecule type" value="Genomic_DNA"/>
</dbReference>
<dbReference type="Gene3D" id="3.60.21.10">
    <property type="match status" value="1"/>
</dbReference>
<sequence length="269" mass="31102">MSKLEIVNYIIENKKIPQGFNDYVIVQISDLHNKSFGKNNISLINKIDQINPQVVLITGDIIDGENKNFQVSLDLLINLTNKYKVYYITGNHEQKALVKRYKELYKDYFKKLHELSAIHLDNEKIQIKKGNSHINLYGVTIPFKCYKYLFDKDKSPNLDENFLQNSLPMINKNEYNILLAHTPFYFDDYEKWGADLILAGHVHGGIIRLPVVGGLLSPNRHFFPKYDLGRFDKNDSTMIVTKGLGGSKVLVRINCKPEIVKITLKSKYY</sequence>
<keyword evidence="1" id="KW-0479">Metal-binding</keyword>
<dbReference type="PANTHER" id="PTHR31302:SF31">
    <property type="entry name" value="PHOSPHODIESTERASE YAEI"/>
    <property type="match status" value="1"/>
</dbReference>
<organism evidence="4 5">
    <name type="scientific">Terrisporobacter mayombei</name>
    <dbReference type="NCBI Taxonomy" id="1541"/>
    <lineage>
        <taxon>Bacteria</taxon>
        <taxon>Bacillati</taxon>
        <taxon>Bacillota</taxon>
        <taxon>Clostridia</taxon>
        <taxon>Peptostreptococcales</taxon>
        <taxon>Peptostreptococcaceae</taxon>
        <taxon>Terrisporobacter</taxon>
    </lineage>
</organism>
<name>A0ABY9Q1W5_9FIRM</name>
<dbReference type="CDD" id="cd07385">
    <property type="entry name" value="MPP_YkuE_C"/>
    <property type="match status" value="1"/>
</dbReference>
<evidence type="ECO:0000256" key="2">
    <source>
        <dbReference type="ARBA" id="ARBA00022801"/>
    </source>
</evidence>
<dbReference type="InterPro" id="IPR004843">
    <property type="entry name" value="Calcineurin-like_PHP"/>
</dbReference>
<evidence type="ECO:0000313" key="4">
    <source>
        <dbReference type="EMBL" id="WMT81935.1"/>
    </source>
</evidence>
<feature type="domain" description="Calcineurin-like phosphoesterase" evidence="3">
    <location>
        <begin position="25"/>
        <end position="204"/>
    </location>
</feature>
<keyword evidence="2" id="KW-0378">Hydrolase</keyword>
<dbReference type="InterPro" id="IPR051158">
    <property type="entry name" value="Metallophosphoesterase_sf"/>
</dbReference>
<gene>
    <name evidence="4" type="primary">ypbG_1</name>
    <name evidence="4" type="ORF">TEMA_22840</name>
</gene>
<reference evidence="4 5" key="1">
    <citation type="submission" date="2022-07" db="EMBL/GenBank/DDBJ databases">
        <title>Genome sequence of Terrisporobacter mayombei DSM6539.</title>
        <authorList>
            <person name="Boeer T."/>
            <person name="Bengelsdorf F.R."/>
            <person name="Daniel R."/>
            <person name="Poehlein A."/>
        </authorList>
    </citation>
    <scope>NUCLEOTIDE SEQUENCE [LARGE SCALE GENOMIC DNA]</scope>
    <source>
        <strain evidence="4 5">DSM 6539</strain>
    </source>
</reference>
<dbReference type="PANTHER" id="PTHR31302">
    <property type="entry name" value="TRANSMEMBRANE PROTEIN WITH METALLOPHOSPHOESTERASE DOMAIN-RELATED"/>
    <property type="match status" value="1"/>
</dbReference>
<accession>A0ABY9Q1W5</accession>
<keyword evidence="5" id="KW-1185">Reference proteome</keyword>